<proteinExistence type="predicted"/>
<feature type="domain" description="Ketopantoate reductase N-terminal" evidence="1">
    <location>
        <begin position="9"/>
        <end position="148"/>
    </location>
</feature>
<dbReference type="Pfam" id="PF02558">
    <property type="entry name" value="ApbA"/>
    <property type="match status" value="1"/>
</dbReference>
<reference evidence="2" key="1">
    <citation type="journal article" date="2014" name="Int. J. Syst. Evol. Microbiol.">
        <title>Complete genome sequence of Corynebacterium casei LMG S-19264T (=DSM 44701T), isolated from a smear-ripened cheese.</title>
        <authorList>
            <consortium name="US DOE Joint Genome Institute (JGI-PGF)"/>
            <person name="Walter F."/>
            <person name="Albersmeier A."/>
            <person name="Kalinowski J."/>
            <person name="Ruckert C."/>
        </authorList>
    </citation>
    <scope>NUCLEOTIDE SEQUENCE</scope>
    <source>
        <strain evidence="2">CGMCC 1.16134</strain>
    </source>
</reference>
<dbReference type="EMBL" id="BMKR01000037">
    <property type="protein sequence ID" value="GGG04449.1"/>
    <property type="molecule type" value="Genomic_DNA"/>
</dbReference>
<keyword evidence="3" id="KW-1185">Reference proteome</keyword>
<protein>
    <recommendedName>
        <fullName evidence="1">Ketopantoate reductase N-terminal domain-containing protein</fullName>
    </recommendedName>
</protein>
<dbReference type="AlphaFoldDB" id="A0A917CZH1"/>
<dbReference type="InterPro" id="IPR036291">
    <property type="entry name" value="NAD(P)-bd_dom_sf"/>
</dbReference>
<dbReference type="Gene3D" id="3.40.50.720">
    <property type="entry name" value="NAD(P)-binding Rossmann-like Domain"/>
    <property type="match status" value="1"/>
</dbReference>
<evidence type="ECO:0000313" key="3">
    <source>
        <dbReference type="Proteomes" id="UP000637643"/>
    </source>
</evidence>
<dbReference type="SUPFAM" id="SSF51735">
    <property type="entry name" value="NAD(P)-binding Rossmann-fold domains"/>
    <property type="match status" value="1"/>
</dbReference>
<dbReference type="Proteomes" id="UP000637643">
    <property type="component" value="Unassembled WGS sequence"/>
</dbReference>
<sequence>MNIKQNRLLIVGAGVIGSLYALRFAQSGLDVTLLARGKRLDSLKTDGLQYNDNGTIQQISIKTIEKLASDDTYDFIFVPVRYDQAESALSAIKNNQSKTIITLSNTVGYDRWLEIVGDRLLPGFPGAGGDIKDGVLYAQFGSKTFFGEINGQLTERVTGLAQIFETADLPYEIQKDIQAFHVSHAALAVVNKHLYTNDGMVDIETARSESTLSKVAADIKQNIHLVAQAGIPVIPPETKLMGELPEEDIISRYRQMLSDDFIIDVKLGNQAVSKKAEIMLLDEDFHKKLSVRQ</sequence>
<organism evidence="2 3">
    <name type="scientific">Paenibacillus albidus</name>
    <dbReference type="NCBI Taxonomy" id="2041023"/>
    <lineage>
        <taxon>Bacteria</taxon>
        <taxon>Bacillati</taxon>
        <taxon>Bacillota</taxon>
        <taxon>Bacilli</taxon>
        <taxon>Bacillales</taxon>
        <taxon>Paenibacillaceae</taxon>
        <taxon>Paenibacillus</taxon>
    </lineage>
</organism>
<accession>A0A917CZH1</accession>
<reference evidence="2" key="2">
    <citation type="submission" date="2020-09" db="EMBL/GenBank/DDBJ databases">
        <authorList>
            <person name="Sun Q."/>
            <person name="Zhou Y."/>
        </authorList>
    </citation>
    <scope>NUCLEOTIDE SEQUENCE</scope>
    <source>
        <strain evidence="2">CGMCC 1.16134</strain>
    </source>
</reference>
<dbReference type="InterPro" id="IPR013332">
    <property type="entry name" value="KPR_N"/>
</dbReference>
<evidence type="ECO:0000313" key="2">
    <source>
        <dbReference type="EMBL" id="GGG04449.1"/>
    </source>
</evidence>
<evidence type="ECO:0000259" key="1">
    <source>
        <dbReference type="Pfam" id="PF02558"/>
    </source>
</evidence>
<comment type="caution">
    <text evidence="2">The sequence shown here is derived from an EMBL/GenBank/DDBJ whole genome shotgun (WGS) entry which is preliminary data.</text>
</comment>
<name>A0A917CZH1_9BACL</name>
<gene>
    <name evidence="2" type="ORF">GCM10010912_56510</name>
</gene>
<dbReference type="RefSeq" id="WP_189030825.1">
    <property type="nucleotide sequence ID" value="NZ_BMKR01000037.1"/>
</dbReference>